<keyword evidence="2" id="KW-1185">Reference proteome</keyword>
<gene>
    <name evidence="1" type="ORF">PR048_029757</name>
</gene>
<dbReference type="EMBL" id="JARBHB010000014">
    <property type="protein sequence ID" value="KAJ8868241.1"/>
    <property type="molecule type" value="Genomic_DNA"/>
</dbReference>
<reference evidence="1 2" key="1">
    <citation type="submission" date="2023-02" db="EMBL/GenBank/DDBJ databases">
        <title>LHISI_Scaffold_Assembly.</title>
        <authorList>
            <person name="Stuart O.P."/>
            <person name="Cleave R."/>
            <person name="Magrath M.J.L."/>
            <person name="Mikheyev A.S."/>
        </authorList>
    </citation>
    <scope>NUCLEOTIDE SEQUENCE [LARGE SCALE GENOMIC DNA]</scope>
    <source>
        <strain evidence="1">Daus_M_001</strain>
        <tissue evidence="1">Leg muscle</tissue>
    </source>
</reference>
<organism evidence="1 2">
    <name type="scientific">Dryococelus australis</name>
    <dbReference type="NCBI Taxonomy" id="614101"/>
    <lineage>
        <taxon>Eukaryota</taxon>
        <taxon>Metazoa</taxon>
        <taxon>Ecdysozoa</taxon>
        <taxon>Arthropoda</taxon>
        <taxon>Hexapoda</taxon>
        <taxon>Insecta</taxon>
        <taxon>Pterygota</taxon>
        <taxon>Neoptera</taxon>
        <taxon>Polyneoptera</taxon>
        <taxon>Phasmatodea</taxon>
        <taxon>Verophasmatodea</taxon>
        <taxon>Anareolatae</taxon>
        <taxon>Phasmatidae</taxon>
        <taxon>Eurycanthinae</taxon>
        <taxon>Dryococelus</taxon>
    </lineage>
</organism>
<proteinExistence type="predicted"/>
<evidence type="ECO:0000313" key="2">
    <source>
        <dbReference type="Proteomes" id="UP001159363"/>
    </source>
</evidence>
<comment type="caution">
    <text evidence="1">The sequence shown here is derived from an EMBL/GenBank/DDBJ whole genome shotgun (WGS) entry which is preliminary data.</text>
</comment>
<dbReference type="Proteomes" id="UP001159363">
    <property type="component" value="Chromosome 13"/>
</dbReference>
<protein>
    <submittedName>
        <fullName evidence="1">Uncharacterized protein</fullName>
    </submittedName>
</protein>
<accession>A0ABQ9G9P2</accession>
<name>A0ABQ9G9P2_9NEOP</name>
<sequence>MEMDRDRNPKRNKWDKEQMILAVKTQFGVPKGTVERYVKNTESSLDDLVDVLLGRRPILNWALKKELVEYCVQMDKRFYGLRKHDIKRMAFQLAIANYIKHPFYEEKK</sequence>
<evidence type="ECO:0000313" key="1">
    <source>
        <dbReference type="EMBL" id="KAJ8868241.1"/>
    </source>
</evidence>